<accession>A0A4P6ZVN5</accession>
<dbReference type="InterPro" id="IPR029052">
    <property type="entry name" value="Metallo-depent_PP-like"/>
</dbReference>
<dbReference type="InterPro" id="IPR050535">
    <property type="entry name" value="DNA_Repair-Maintenance_Comp"/>
</dbReference>
<organism evidence="3 4">
    <name type="scientific">Paenisporosarcina antarctica</name>
    <dbReference type="NCBI Taxonomy" id="417367"/>
    <lineage>
        <taxon>Bacteria</taxon>
        <taxon>Bacillati</taxon>
        <taxon>Bacillota</taxon>
        <taxon>Bacilli</taxon>
        <taxon>Bacillales</taxon>
        <taxon>Caryophanaceae</taxon>
        <taxon>Paenisporosarcina</taxon>
    </lineage>
</organism>
<dbReference type="PANTHER" id="PTHR30337">
    <property type="entry name" value="COMPONENT OF ATP-DEPENDENT DSDNA EXONUCLEASE"/>
    <property type="match status" value="1"/>
</dbReference>
<evidence type="ECO:0000313" key="3">
    <source>
        <dbReference type="EMBL" id="QBP40421.1"/>
    </source>
</evidence>
<dbReference type="CDD" id="cd00840">
    <property type="entry name" value="MPP_Mre11_N"/>
    <property type="match status" value="1"/>
</dbReference>
<dbReference type="GO" id="GO:0004527">
    <property type="term" value="F:exonuclease activity"/>
    <property type="evidence" value="ECO:0007669"/>
    <property type="project" value="UniProtKB-KW"/>
</dbReference>
<keyword evidence="3" id="KW-0269">Exonuclease</keyword>
<dbReference type="AlphaFoldDB" id="A0A4P6ZVN5"/>
<dbReference type="EMBL" id="CP038015">
    <property type="protein sequence ID" value="QBP40421.1"/>
    <property type="molecule type" value="Genomic_DNA"/>
</dbReference>
<feature type="domain" description="Calcineurin-like phosphoesterase" evidence="2">
    <location>
        <begin position="4"/>
        <end position="201"/>
    </location>
</feature>
<dbReference type="InterPro" id="IPR004843">
    <property type="entry name" value="Calcineurin-like_PHP"/>
</dbReference>
<dbReference type="PANTHER" id="PTHR30337:SF7">
    <property type="entry name" value="PHOSPHOESTERASE"/>
    <property type="match status" value="1"/>
</dbReference>
<gene>
    <name evidence="3" type="ORF">E2636_04435</name>
</gene>
<dbReference type="InterPro" id="IPR014576">
    <property type="entry name" value="Pesterase_YhaO"/>
</dbReference>
<evidence type="ECO:0000256" key="1">
    <source>
        <dbReference type="ARBA" id="ARBA00022801"/>
    </source>
</evidence>
<keyword evidence="3" id="KW-0540">Nuclease</keyword>
<protein>
    <submittedName>
        <fullName evidence="3">DNA repair exonuclease</fullName>
    </submittedName>
</protein>
<reference evidence="3 4" key="1">
    <citation type="submission" date="2019-03" db="EMBL/GenBank/DDBJ databases">
        <title>Complete genome sequence of Paenisporosarcina antarctica CGMCC 1.6503T.</title>
        <authorList>
            <person name="Rong J.-C."/>
            <person name="Chi N.-Y."/>
            <person name="Zhang Q.-F."/>
        </authorList>
    </citation>
    <scope>NUCLEOTIDE SEQUENCE [LARGE SCALE GENOMIC DNA]</scope>
    <source>
        <strain evidence="3 4">CGMCC 1.6503</strain>
    </source>
</reference>
<dbReference type="Gene3D" id="3.60.21.10">
    <property type="match status" value="1"/>
</dbReference>
<evidence type="ECO:0000313" key="4">
    <source>
        <dbReference type="Proteomes" id="UP000294292"/>
    </source>
</evidence>
<dbReference type="PIRSF" id="PIRSF033091">
    <property type="entry name" value="Pesterase_YhaO"/>
    <property type="match status" value="1"/>
</dbReference>
<dbReference type="Proteomes" id="UP000294292">
    <property type="component" value="Chromosome"/>
</dbReference>
<proteinExistence type="predicted"/>
<dbReference type="OrthoDB" id="9773856at2"/>
<name>A0A4P6ZVN5_9BACL</name>
<dbReference type="SUPFAM" id="SSF56300">
    <property type="entry name" value="Metallo-dependent phosphatases"/>
    <property type="match status" value="1"/>
</dbReference>
<keyword evidence="4" id="KW-1185">Reference proteome</keyword>
<dbReference type="KEGG" id="panc:E2636_04435"/>
<evidence type="ECO:0000259" key="2">
    <source>
        <dbReference type="Pfam" id="PF00149"/>
    </source>
</evidence>
<sequence length="406" mass="46898">MTAIRFFHVADLHLDSPFKGVTSMPEHQLKMLRNSTFEAFQTLIQTAVLEKPDFVLIVGDIYDGEDRSLRAQHKFQHGMETLDKHQIPVFLCHGNHDHLGGKWTRFQLPSNVHVFQNKTEKVHIRIKQYDVYISGFSYKERHVKESMMASYEEAAQIDALHIGMLHGSLAGDATHDVYAPFTKAELISKNYDYWALGHIHKRQVLHMEPPIVYSGNIQSRHRNEKGPKGYYDVTLEKGDARLTFMPTSAIIYDVVNCSCEDIVHANEWFEAIEKAIDQFRNKHGAGVIELNLTEVDVNNLAMLDGTPMDEWLSMIRETQEMKEPNVWVQSISIETSKTIEIESSGLTENVISVMGKWDSQQWKEIVSDVYQHSRSIRFMDKLADEDYKTIEKEVRDFLQKELLVKE</sequence>
<dbReference type="Pfam" id="PF00149">
    <property type="entry name" value="Metallophos"/>
    <property type="match status" value="1"/>
</dbReference>
<dbReference type="RefSeq" id="WP_134209146.1">
    <property type="nucleotide sequence ID" value="NZ_CP038015.1"/>
</dbReference>
<keyword evidence="1" id="KW-0378">Hydrolase</keyword>
<dbReference type="InterPro" id="IPR041796">
    <property type="entry name" value="Mre11_N"/>
</dbReference>